<comment type="caution">
    <text evidence="1">The sequence shown here is derived from an EMBL/GenBank/DDBJ whole genome shotgun (WGS) entry which is preliminary data.</text>
</comment>
<name>A0A1J5QEK7_9ZZZZ</name>
<evidence type="ECO:0000313" key="1">
    <source>
        <dbReference type="EMBL" id="OIQ75939.1"/>
    </source>
</evidence>
<dbReference type="Gene3D" id="1.10.357.10">
    <property type="entry name" value="Tetracycline Repressor, domain 2"/>
    <property type="match status" value="1"/>
</dbReference>
<dbReference type="EMBL" id="MLJW01002010">
    <property type="protein sequence ID" value="OIQ75939.1"/>
    <property type="molecule type" value="Genomic_DNA"/>
</dbReference>
<sequence length="91" mass="9552">MAAALDATAGFFGDNREYSRQRNLVVAANADLHEAELIKLATLSTALAEGLRSRGVDELDASLAAEAGIAVFRVAFGQWVAEAEDAASVRS</sequence>
<proteinExistence type="predicted"/>
<protein>
    <submittedName>
        <fullName evidence="1">Uncharacterized protein</fullName>
    </submittedName>
</protein>
<organism evidence="1">
    <name type="scientific">mine drainage metagenome</name>
    <dbReference type="NCBI Taxonomy" id="410659"/>
    <lineage>
        <taxon>unclassified sequences</taxon>
        <taxon>metagenomes</taxon>
        <taxon>ecological metagenomes</taxon>
    </lineage>
</organism>
<dbReference type="AlphaFoldDB" id="A0A1J5QEK7"/>
<gene>
    <name evidence="1" type="ORF">GALL_423840</name>
</gene>
<accession>A0A1J5QEK7</accession>
<reference evidence="1" key="1">
    <citation type="submission" date="2016-10" db="EMBL/GenBank/DDBJ databases">
        <title>Sequence of Gallionella enrichment culture.</title>
        <authorList>
            <person name="Poehlein A."/>
            <person name="Muehling M."/>
            <person name="Daniel R."/>
        </authorList>
    </citation>
    <scope>NUCLEOTIDE SEQUENCE</scope>
</reference>